<dbReference type="SUPFAM" id="SSF51197">
    <property type="entry name" value="Clavaminate synthase-like"/>
    <property type="match status" value="1"/>
</dbReference>
<evidence type="ECO:0000313" key="5">
    <source>
        <dbReference type="EMBL" id="UWP80527.1"/>
    </source>
</evidence>
<dbReference type="InterPro" id="IPR005123">
    <property type="entry name" value="Oxoglu/Fe-dep_dioxygenase_dom"/>
</dbReference>
<dbReference type="PROSITE" id="PS51471">
    <property type="entry name" value="FE2OG_OXY"/>
    <property type="match status" value="1"/>
</dbReference>
<proteinExistence type="inferred from homology"/>
<dbReference type="Pfam" id="PF14226">
    <property type="entry name" value="DIOX_N"/>
    <property type="match status" value="1"/>
</dbReference>
<dbReference type="InterPro" id="IPR044861">
    <property type="entry name" value="IPNS-like_FE2OG_OXY"/>
</dbReference>
<organism evidence="5 6">
    <name type="scientific">Dactylosporangium fulvum</name>
    <dbReference type="NCBI Taxonomy" id="53359"/>
    <lineage>
        <taxon>Bacteria</taxon>
        <taxon>Bacillati</taxon>
        <taxon>Actinomycetota</taxon>
        <taxon>Actinomycetes</taxon>
        <taxon>Micromonosporales</taxon>
        <taxon>Micromonosporaceae</taxon>
        <taxon>Dactylosporangium</taxon>
    </lineage>
</organism>
<protein>
    <recommendedName>
        <fullName evidence="4">Fe2OG dioxygenase domain-containing protein</fullName>
    </recommendedName>
</protein>
<gene>
    <name evidence="5" type="ORF">Dfulv_35960</name>
</gene>
<reference evidence="5" key="2">
    <citation type="submission" date="2022-09" db="EMBL/GenBank/DDBJ databases">
        <title>Biosynthetic gene clusters of Dactylosporangioum fulvum.</title>
        <authorList>
            <person name="Caradec T."/>
        </authorList>
    </citation>
    <scope>NUCLEOTIDE SEQUENCE</scope>
    <source>
        <strain evidence="5">NRRL B-16292</strain>
    </source>
</reference>
<dbReference type="PANTHER" id="PTHR47990">
    <property type="entry name" value="2-OXOGLUTARATE (2OG) AND FE(II)-DEPENDENT OXYGENASE SUPERFAMILY PROTEIN-RELATED"/>
    <property type="match status" value="1"/>
</dbReference>
<evidence type="ECO:0000256" key="1">
    <source>
        <dbReference type="ARBA" id="ARBA00004792"/>
    </source>
</evidence>
<keyword evidence="3" id="KW-0408">Iron</keyword>
<accession>A0ABY5VRY0</accession>
<dbReference type="InterPro" id="IPR026992">
    <property type="entry name" value="DIOX_N"/>
</dbReference>
<dbReference type="Gene3D" id="2.60.120.330">
    <property type="entry name" value="B-lactam Antibiotic, Isopenicillin N Synthase, Chain"/>
    <property type="match status" value="1"/>
</dbReference>
<keyword evidence="6" id="KW-1185">Reference proteome</keyword>
<comment type="pathway">
    <text evidence="1">Antibiotic biosynthesis.</text>
</comment>
<dbReference type="InterPro" id="IPR050231">
    <property type="entry name" value="Iron_ascorbate_oxido_reductase"/>
</dbReference>
<keyword evidence="3" id="KW-0479">Metal-binding</keyword>
<sequence>MTTVPIIDLEAALAAEPGSPELATVRAAAEQVGVVQVTNHGVAAEVIDNFHRPVDRILALPRAVKERLASPTGHPYRGWRQWPDDYGRLELERFSFGQYDDPAEASAAGVPAEYHPLFAHANVWPAQEPGLRAAADAYRAAFVGVARRVLGLYARAIGVDVAVFPWTGPEYTSLVVNDYPTWTRPDPGTDEEKLLLLEHADNSVLTVLHQEGDYAGLQAQGPDGGWSSVPVVPGALQVFSGSLLSNWTNGRLAAGRHRVVAGGTVTRRSAAVFVHPSLDTVVEPLPEFVGDGEPDFDPHHVGRAALGSVEDYLQVFGRPEQVAAYREGRPYVAAVEEPV</sequence>
<dbReference type="Proteomes" id="UP001059617">
    <property type="component" value="Chromosome"/>
</dbReference>
<keyword evidence="2" id="KW-0045">Antibiotic biosynthesis</keyword>
<feature type="domain" description="Fe2OG dioxygenase" evidence="4">
    <location>
        <begin position="170"/>
        <end position="276"/>
    </location>
</feature>
<dbReference type="InterPro" id="IPR027443">
    <property type="entry name" value="IPNS-like_sf"/>
</dbReference>
<reference evidence="5" key="1">
    <citation type="submission" date="2021-04" db="EMBL/GenBank/DDBJ databases">
        <authorList>
            <person name="Hartkoorn R.C."/>
            <person name="Beaudoing E."/>
            <person name="Hot D."/>
        </authorList>
    </citation>
    <scope>NUCLEOTIDE SEQUENCE</scope>
    <source>
        <strain evidence="5">NRRL B-16292</strain>
    </source>
</reference>
<dbReference type="RefSeq" id="WP_259858289.1">
    <property type="nucleotide sequence ID" value="NZ_BAAAST010000135.1"/>
</dbReference>
<name>A0ABY5VRY0_9ACTN</name>
<keyword evidence="3" id="KW-0560">Oxidoreductase</keyword>
<evidence type="ECO:0000256" key="3">
    <source>
        <dbReference type="RuleBase" id="RU003682"/>
    </source>
</evidence>
<evidence type="ECO:0000256" key="2">
    <source>
        <dbReference type="ARBA" id="ARBA00023194"/>
    </source>
</evidence>
<dbReference type="Pfam" id="PF03171">
    <property type="entry name" value="2OG-FeII_Oxy"/>
    <property type="match status" value="1"/>
</dbReference>
<evidence type="ECO:0000259" key="4">
    <source>
        <dbReference type="PROSITE" id="PS51471"/>
    </source>
</evidence>
<evidence type="ECO:0000313" key="6">
    <source>
        <dbReference type="Proteomes" id="UP001059617"/>
    </source>
</evidence>
<dbReference type="EMBL" id="CP073720">
    <property type="protein sequence ID" value="UWP80527.1"/>
    <property type="molecule type" value="Genomic_DNA"/>
</dbReference>
<comment type="similarity">
    <text evidence="3">Belongs to the iron/ascorbate-dependent oxidoreductase family.</text>
</comment>